<dbReference type="Proteomes" id="UP000198694">
    <property type="component" value="Unassembled WGS sequence"/>
</dbReference>
<keyword evidence="2" id="KW-1185">Reference proteome</keyword>
<dbReference type="AlphaFoldDB" id="A0A1G8X596"/>
<protein>
    <submittedName>
        <fullName evidence="1">Uncharacterized protein</fullName>
    </submittedName>
</protein>
<accession>A0A1G8X596</accession>
<organism evidence="1 2">
    <name type="scientific">Sediminibacillus albus</name>
    <dbReference type="NCBI Taxonomy" id="407036"/>
    <lineage>
        <taxon>Bacteria</taxon>
        <taxon>Bacillati</taxon>
        <taxon>Bacillota</taxon>
        <taxon>Bacilli</taxon>
        <taxon>Bacillales</taxon>
        <taxon>Bacillaceae</taxon>
        <taxon>Sediminibacillus</taxon>
    </lineage>
</organism>
<evidence type="ECO:0000313" key="1">
    <source>
        <dbReference type="EMBL" id="SDJ85788.1"/>
    </source>
</evidence>
<proteinExistence type="predicted"/>
<name>A0A1G8X596_9BACI</name>
<sequence>MLSIKLPNKKIEIAIIEIKRVITITDKFIITDFPFFVLKIPNTATKNEAIEKATVIIRGCIPKLFTENSWNPCEKAENKRSNKHIINPIVLKKVVFNFISFSILVHLPFIKLLSNSLIIFKFPLLNQIKIKKGEKL</sequence>
<evidence type="ECO:0000313" key="2">
    <source>
        <dbReference type="Proteomes" id="UP000198694"/>
    </source>
</evidence>
<reference evidence="1 2" key="1">
    <citation type="submission" date="2016-10" db="EMBL/GenBank/DDBJ databases">
        <authorList>
            <person name="de Groot N.N."/>
        </authorList>
    </citation>
    <scope>NUCLEOTIDE SEQUENCE [LARGE SCALE GENOMIC DNA]</scope>
    <source>
        <strain evidence="1 2">CGMCC 1.6502</strain>
    </source>
</reference>
<dbReference type="EMBL" id="FNFL01000001">
    <property type="protein sequence ID" value="SDJ85788.1"/>
    <property type="molecule type" value="Genomic_DNA"/>
</dbReference>
<gene>
    <name evidence="1" type="ORF">SAMN05216243_1171</name>
</gene>